<keyword evidence="4" id="KW-0804">Transcription</keyword>
<keyword evidence="1 5" id="KW-0597">Phosphoprotein</keyword>
<dbReference type="PROSITE" id="PS50110">
    <property type="entry name" value="RESPONSE_REGULATORY"/>
    <property type="match status" value="1"/>
</dbReference>
<evidence type="ECO:0000256" key="1">
    <source>
        <dbReference type="ARBA" id="ARBA00022553"/>
    </source>
</evidence>
<dbReference type="SUPFAM" id="SSF52172">
    <property type="entry name" value="CheY-like"/>
    <property type="match status" value="1"/>
</dbReference>
<dbReference type="CDD" id="cd17535">
    <property type="entry name" value="REC_NarL-like"/>
    <property type="match status" value="1"/>
</dbReference>
<feature type="domain" description="HTH luxR-type" evidence="6">
    <location>
        <begin position="151"/>
        <end position="216"/>
    </location>
</feature>
<dbReference type="SMART" id="SM00421">
    <property type="entry name" value="HTH_LUXR"/>
    <property type="match status" value="1"/>
</dbReference>
<accession>A0A8F9XJV3</accession>
<dbReference type="PANTHER" id="PTHR43214">
    <property type="entry name" value="TWO-COMPONENT RESPONSE REGULATOR"/>
    <property type="match status" value="1"/>
</dbReference>
<dbReference type="Pfam" id="PF00072">
    <property type="entry name" value="Response_reg"/>
    <property type="match status" value="1"/>
</dbReference>
<evidence type="ECO:0000256" key="3">
    <source>
        <dbReference type="ARBA" id="ARBA00023125"/>
    </source>
</evidence>
<dbReference type="InterPro" id="IPR011006">
    <property type="entry name" value="CheY-like_superfamily"/>
</dbReference>
<feature type="modified residue" description="4-aspartylphosphate" evidence="5">
    <location>
        <position position="59"/>
    </location>
</feature>
<dbReference type="EMBL" id="CP080507">
    <property type="protein sequence ID" value="QYM79058.1"/>
    <property type="molecule type" value="Genomic_DNA"/>
</dbReference>
<evidence type="ECO:0000256" key="4">
    <source>
        <dbReference type="ARBA" id="ARBA00023163"/>
    </source>
</evidence>
<dbReference type="SUPFAM" id="SSF46894">
    <property type="entry name" value="C-terminal effector domain of the bipartite response regulators"/>
    <property type="match status" value="1"/>
</dbReference>
<dbReference type="GO" id="GO:0000160">
    <property type="term" value="P:phosphorelay signal transduction system"/>
    <property type="evidence" value="ECO:0007669"/>
    <property type="project" value="InterPro"/>
</dbReference>
<dbReference type="SMART" id="SM00448">
    <property type="entry name" value="REC"/>
    <property type="match status" value="1"/>
</dbReference>
<dbReference type="PROSITE" id="PS00622">
    <property type="entry name" value="HTH_LUXR_1"/>
    <property type="match status" value="1"/>
</dbReference>
<dbReference type="AlphaFoldDB" id="A0A8F9XJV3"/>
<dbReference type="InterPro" id="IPR039420">
    <property type="entry name" value="WalR-like"/>
</dbReference>
<organism evidence="8 9">
    <name type="scientific">Horticoccus luteus</name>
    <dbReference type="NCBI Taxonomy" id="2862869"/>
    <lineage>
        <taxon>Bacteria</taxon>
        <taxon>Pseudomonadati</taxon>
        <taxon>Verrucomicrobiota</taxon>
        <taxon>Opitutia</taxon>
        <taxon>Opitutales</taxon>
        <taxon>Opitutaceae</taxon>
        <taxon>Horticoccus</taxon>
    </lineage>
</organism>
<keyword evidence="3" id="KW-0238">DNA-binding</keyword>
<reference evidence="8" key="1">
    <citation type="submission" date="2021-08" db="EMBL/GenBank/DDBJ databases">
        <title>Genome of a novel bacterium of the phylum Verrucomicrobia, Oleiharenicola sp. KSB-15.</title>
        <authorList>
            <person name="Chung J.-H."/>
            <person name="Ahn J.-H."/>
            <person name="Yoon Y."/>
            <person name="Kim D.-Y."/>
            <person name="An S.-H."/>
            <person name="Park I."/>
            <person name="Yeon J."/>
        </authorList>
    </citation>
    <scope>NUCLEOTIDE SEQUENCE</scope>
    <source>
        <strain evidence="8">KSB-15</strain>
    </source>
</reference>
<proteinExistence type="predicted"/>
<dbReference type="InterPro" id="IPR000792">
    <property type="entry name" value="Tscrpt_reg_LuxR_C"/>
</dbReference>
<evidence type="ECO:0000256" key="5">
    <source>
        <dbReference type="PROSITE-ProRule" id="PRU00169"/>
    </source>
</evidence>
<evidence type="ECO:0000313" key="8">
    <source>
        <dbReference type="EMBL" id="QYM79058.1"/>
    </source>
</evidence>
<keyword evidence="2" id="KW-0805">Transcription regulation</keyword>
<keyword evidence="9" id="KW-1185">Reference proteome</keyword>
<protein>
    <submittedName>
        <fullName evidence="8">Response regulator transcription factor</fullName>
    </submittedName>
</protein>
<dbReference type="PANTHER" id="PTHR43214:SF41">
    <property type="entry name" value="NITRATE_NITRITE RESPONSE REGULATOR PROTEIN NARP"/>
    <property type="match status" value="1"/>
</dbReference>
<dbReference type="Pfam" id="PF00196">
    <property type="entry name" value="GerE"/>
    <property type="match status" value="1"/>
</dbReference>
<dbReference type="RefSeq" id="WP_220162402.1">
    <property type="nucleotide sequence ID" value="NZ_CP080507.1"/>
</dbReference>
<dbReference type="PRINTS" id="PR00038">
    <property type="entry name" value="HTHLUXR"/>
</dbReference>
<dbReference type="CDD" id="cd06170">
    <property type="entry name" value="LuxR_C_like"/>
    <property type="match status" value="1"/>
</dbReference>
<evidence type="ECO:0000259" key="7">
    <source>
        <dbReference type="PROSITE" id="PS50110"/>
    </source>
</evidence>
<dbReference type="Proteomes" id="UP000825051">
    <property type="component" value="Chromosome"/>
</dbReference>
<dbReference type="InterPro" id="IPR016032">
    <property type="entry name" value="Sig_transdc_resp-reg_C-effctor"/>
</dbReference>
<dbReference type="GO" id="GO:0003677">
    <property type="term" value="F:DNA binding"/>
    <property type="evidence" value="ECO:0007669"/>
    <property type="project" value="UniProtKB-KW"/>
</dbReference>
<evidence type="ECO:0000259" key="6">
    <source>
        <dbReference type="PROSITE" id="PS50043"/>
    </source>
</evidence>
<sequence length="227" mass="24525">MIPVPPTRVLLAEDHAIVRQGLCALLNSDGRFIIVGEARTGREAVEMARDRLPDVILMDIAMPVLNGLEATRQILSANPAAKVIILSAHSDDAYVERVTEAGVVGFLEKQTSADVLTKAICEVAQGATFFSPAIARRLTAMKPAPNRDGVVRPRAHRLTARESEVLQLVAEGSTNKQIAARLAINIKTVEKHREHLMTKLAIHDTAGLTRYAISAGVIESSVQLTIT</sequence>
<name>A0A8F9XJV3_9BACT</name>
<dbReference type="PROSITE" id="PS50043">
    <property type="entry name" value="HTH_LUXR_2"/>
    <property type="match status" value="1"/>
</dbReference>
<dbReference type="InterPro" id="IPR001789">
    <property type="entry name" value="Sig_transdc_resp-reg_receiver"/>
</dbReference>
<feature type="domain" description="Response regulatory" evidence="7">
    <location>
        <begin position="8"/>
        <end position="124"/>
    </location>
</feature>
<gene>
    <name evidence="8" type="ORF">K0B96_00135</name>
</gene>
<evidence type="ECO:0000256" key="2">
    <source>
        <dbReference type="ARBA" id="ARBA00023015"/>
    </source>
</evidence>
<dbReference type="GO" id="GO:0006355">
    <property type="term" value="P:regulation of DNA-templated transcription"/>
    <property type="evidence" value="ECO:0007669"/>
    <property type="project" value="InterPro"/>
</dbReference>
<evidence type="ECO:0000313" key="9">
    <source>
        <dbReference type="Proteomes" id="UP000825051"/>
    </source>
</evidence>
<dbReference type="KEGG" id="ole:K0B96_00135"/>
<dbReference type="Gene3D" id="3.40.50.2300">
    <property type="match status" value="1"/>
</dbReference>
<dbReference type="InterPro" id="IPR058245">
    <property type="entry name" value="NreC/VraR/RcsB-like_REC"/>
</dbReference>